<evidence type="ECO:0008006" key="3">
    <source>
        <dbReference type="Google" id="ProtNLM"/>
    </source>
</evidence>
<dbReference type="HOGENOM" id="CLU_3341584_0_0_3"/>
<protein>
    <recommendedName>
        <fullName evidence="3">Tetratricopeptide repeat protein</fullName>
    </recommendedName>
</protein>
<dbReference type="KEGG" id="cyu:UCYN_02800"/>
<gene>
    <name evidence="1" type="ordered locus">UCYN_02800</name>
</gene>
<sequence length="37" mass="4340">MTKSSEAFHKAISLYEVQNKQTEADMLRDKLQEIGIW</sequence>
<dbReference type="EMBL" id="CP001842">
    <property type="protein sequence ID" value="ADB95025.1"/>
    <property type="molecule type" value="Genomic_DNA"/>
</dbReference>
<accession>D3ENH5</accession>
<evidence type="ECO:0000313" key="2">
    <source>
        <dbReference type="Proteomes" id="UP000001405"/>
    </source>
</evidence>
<organism evidence="2">
    <name type="scientific">Atelocyanobacterium thalassa (isolate ALOHA)</name>
    <dbReference type="NCBI Taxonomy" id="1453429"/>
    <lineage>
        <taxon>Bacteria</taxon>
        <taxon>Bacillati</taxon>
        <taxon>Cyanobacteriota</taxon>
        <taxon>Cyanophyceae</taxon>
        <taxon>Oscillatoriophycideae</taxon>
        <taxon>Chroococcales</taxon>
        <taxon>Aphanothecaceae</taxon>
        <taxon>Candidatus Atelocyanobacterium</taxon>
        <taxon>Candidatus Atelocyanobacterium thalassae</taxon>
    </lineage>
</organism>
<reference evidence="1 2" key="1">
    <citation type="journal article" date="2010" name="Nature">
        <title>Metabolic streamlining in an open-ocean nitrogen-fixing cyanobacterium.</title>
        <authorList>
            <person name="Tripp H.J."/>
            <person name="Bench S.R."/>
            <person name="Turk K.A."/>
            <person name="Foster R.A."/>
            <person name="Desany B.A."/>
            <person name="Niazi F."/>
            <person name="Affourtit J.P."/>
            <person name="Zehr J.P."/>
        </authorList>
    </citation>
    <scope>NUCLEOTIDE SEQUENCE [LARGE SCALE GENOMIC DNA]</scope>
    <source>
        <strain evidence="2">ALOHA</strain>
    </source>
</reference>
<dbReference type="AlphaFoldDB" id="D3ENH5"/>
<proteinExistence type="predicted"/>
<evidence type="ECO:0000313" key="1">
    <source>
        <dbReference type="EMBL" id="ADB95025.1"/>
    </source>
</evidence>
<dbReference type="STRING" id="1453429.UCYN_02800"/>
<name>D3ENH5_ATETH</name>
<keyword evidence="2" id="KW-1185">Reference proteome</keyword>
<dbReference type="Proteomes" id="UP000001405">
    <property type="component" value="Chromosome"/>
</dbReference>